<organism evidence="3 4">
    <name type="scientific">Trachymyrmex cornetzi</name>
    <dbReference type="NCBI Taxonomy" id="471704"/>
    <lineage>
        <taxon>Eukaryota</taxon>
        <taxon>Metazoa</taxon>
        <taxon>Ecdysozoa</taxon>
        <taxon>Arthropoda</taxon>
        <taxon>Hexapoda</taxon>
        <taxon>Insecta</taxon>
        <taxon>Pterygota</taxon>
        <taxon>Neoptera</taxon>
        <taxon>Endopterygota</taxon>
        <taxon>Hymenoptera</taxon>
        <taxon>Apocrita</taxon>
        <taxon>Aculeata</taxon>
        <taxon>Formicoidea</taxon>
        <taxon>Formicidae</taxon>
        <taxon>Myrmicinae</taxon>
        <taxon>Trachymyrmex</taxon>
    </lineage>
</organism>
<protein>
    <recommendedName>
        <fullName evidence="2">Myb/SANT-like DNA-binding domain-containing protein</fullName>
    </recommendedName>
</protein>
<feature type="coiled-coil region" evidence="1">
    <location>
        <begin position="173"/>
        <end position="214"/>
    </location>
</feature>
<dbReference type="Proteomes" id="UP000078492">
    <property type="component" value="Unassembled WGS sequence"/>
</dbReference>
<dbReference type="Gene3D" id="1.10.10.60">
    <property type="entry name" value="Homeodomain-like"/>
    <property type="match status" value="1"/>
</dbReference>
<feature type="domain" description="Myb/SANT-like DNA-binding" evidence="2">
    <location>
        <begin position="5"/>
        <end position="81"/>
    </location>
</feature>
<dbReference type="EMBL" id="KQ978957">
    <property type="protein sequence ID" value="KYN27220.1"/>
    <property type="molecule type" value="Genomic_DNA"/>
</dbReference>
<keyword evidence="4" id="KW-1185">Reference proteome</keyword>
<gene>
    <name evidence="3" type="ORF">ALC57_03564</name>
</gene>
<dbReference type="InterPro" id="IPR044822">
    <property type="entry name" value="Myb_DNA-bind_4"/>
</dbReference>
<proteinExistence type="predicted"/>
<evidence type="ECO:0000259" key="2">
    <source>
        <dbReference type="Pfam" id="PF13837"/>
    </source>
</evidence>
<name>A0A195EG27_9HYME</name>
<sequence>MLEEYKKRAERFRNPENKKKQLWQEISDEMTKYGYKVKADAINKKFRNLKMRYLIIKNSDKKKMSRSGRMSWIYFDIMSEIVFDDRTVNPNLAMASAVFLNNDNDDDNNNDNDNQNEIEKIARFENAILSKNLSDQEIENILSVTSTSSTISISNVFEKNVQNKNFRKRNKPIDNYRKRYMEIEEERIKELRKLREAIEKNNTIQKERVEILKQYLLIQRGNLNNIFYYCS</sequence>
<reference evidence="3 4" key="1">
    <citation type="submission" date="2015-09" db="EMBL/GenBank/DDBJ databases">
        <title>Trachymyrmex cornetzi WGS genome.</title>
        <authorList>
            <person name="Nygaard S."/>
            <person name="Hu H."/>
            <person name="Boomsma J."/>
            <person name="Zhang G."/>
        </authorList>
    </citation>
    <scope>NUCLEOTIDE SEQUENCE [LARGE SCALE GENOMIC DNA]</scope>
    <source>
        <strain evidence="3">Tcor2-1</strain>
        <tissue evidence="3">Whole body</tissue>
    </source>
</reference>
<dbReference type="Pfam" id="PF13837">
    <property type="entry name" value="Myb_DNA-bind_4"/>
    <property type="match status" value="1"/>
</dbReference>
<dbReference type="PANTHER" id="PTHR47595:SF1">
    <property type="entry name" value="MYB_SANT-LIKE DNA-BINDING DOMAIN-CONTAINING PROTEIN"/>
    <property type="match status" value="1"/>
</dbReference>
<evidence type="ECO:0000256" key="1">
    <source>
        <dbReference type="SAM" id="Coils"/>
    </source>
</evidence>
<dbReference type="PANTHER" id="PTHR47595">
    <property type="entry name" value="HEAT SHOCK 70 KDA PROTEIN 14"/>
    <property type="match status" value="1"/>
</dbReference>
<evidence type="ECO:0000313" key="3">
    <source>
        <dbReference type="EMBL" id="KYN27220.1"/>
    </source>
</evidence>
<dbReference type="AlphaFoldDB" id="A0A195EG27"/>
<accession>A0A195EG27</accession>
<evidence type="ECO:0000313" key="4">
    <source>
        <dbReference type="Proteomes" id="UP000078492"/>
    </source>
</evidence>
<keyword evidence="1" id="KW-0175">Coiled coil</keyword>